<dbReference type="InterPro" id="IPR050769">
    <property type="entry name" value="NAT_camello-type"/>
</dbReference>
<dbReference type="Pfam" id="PF00583">
    <property type="entry name" value="Acetyltransf_1"/>
    <property type="match status" value="1"/>
</dbReference>
<dbReference type="Proteomes" id="UP001205601">
    <property type="component" value="Unassembled WGS sequence"/>
</dbReference>
<keyword evidence="4" id="KW-1185">Reference proteome</keyword>
<evidence type="ECO:0000256" key="1">
    <source>
        <dbReference type="ARBA" id="ARBA00022679"/>
    </source>
</evidence>
<sequence>MHDLGPGDGGWIISRHAELYAQDEGYDQSFEALVAGIVAEFLRTRDPICDRAWIARRGDERLGSVFCVREDEDTARLRLFLLDPRARGIGLGRRMLSACLSHARERGFRRMVLWTHQSHGAACALYASAGFRMTAEAPARAFGCDVVDQTWELDLGPE</sequence>
<dbReference type="InterPro" id="IPR000182">
    <property type="entry name" value="GNAT_dom"/>
</dbReference>
<dbReference type="CDD" id="cd04301">
    <property type="entry name" value="NAT_SF"/>
    <property type="match status" value="1"/>
</dbReference>
<dbReference type="InterPro" id="IPR016181">
    <property type="entry name" value="Acyl_CoA_acyltransferase"/>
</dbReference>
<keyword evidence="1" id="KW-0808">Transferase</keyword>
<protein>
    <submittedName>
        <fullName evidence="3">GNAT family N-acetyltransferase</fullName>
    </submittedName>
</protein>
<proteinExistence type="predicted"/>
<name>A0ABT2NP60_9RHOB</name>
<comment type="caution">
    <text evidence="3">The sequence shown here is derived from an EMBL/GenBank/DDBJ whole genome shotgun (WGS) entry which is preliminary data.</text>
</comment>
<dbReference type="PANTHER" id="PTHR13947">
    <property type="entry name" value="GNAT FAMILY N-ACETYLTRANSFERASE"/>
    <property type="match status" value="1"/>
</dbReference>
<evidence type="ECO:0000313" key="3">
    <source>
        <dbReference type="EMBL" id="MCT8330511.1"/>
    </source>
</evidence>
<reference evidence="4" key="1">
    <citation type="submission" date="2023-07" db="EMBL/GenBank/DDBJ databases">
        <title>Defluviimonas sediminis sp. nov., isolated from mangrove sediment.</title>
        <authorList>
            <person name="Liu L."/>
            <person name="Li J."/>
            <person name="Huang Y."/>
            <person name="Pan J."/>
            <person name="Li M."/>
        </authorList>
    </citation>
    <scope>NUCLEOTIDE SEQUENCE [LARGE SCALE GENOMIC DNA]</scope>
    <source>
        <strain evidence="4">FT324</strain>
    </source>
</reference>
<dbReference type="Gene3D" id="3.40.630.30">
    <property type="match status" value="1"/>
</dbReference>
<dbReference type="PROSITE" id="PS51186">
    <property type="entry name" value="GNAT"/>
    <property type="match status" value="1"/>
</dbReference>
<feature type="domain" description="N-acetyltransferase" evidence="2">
    <location>
        <begin position="12"/>
        <end position="156"/>
    </location>
</feature>
<evidence type="ECO:0000313" key="4">
    <source>
        <dbReference type="Proteomes" id="UP001205601"/>
    </source>
</evidence>
<evidence type="ECO:0000259" key="2">
    <source>
        <dbReference type="PROSITE" id="PS51186"/>
    </source>
</evidence>
<gene>
    <name evidence="3" type="ORF">N5I32_13370</name>
</gene>
<dbReference type="EMBL" id="JAOCQF010000002">
    <property type="protein sequence ID" value="MCT8330511.1"/>
    <property type="molecule type" value="Genomic_DNA"/>
</dbReference>
<dbReference type="SUPFAM" id="SSF55729">
    <property type="entry name" value="Acyl-CoA N-acyltransferases (Nat)"/>
    <property type="match status" value="1"/>
</dbReference>
<dbReference type="PANTHER" id="PTHR13947:SF37">
    <property type="entry name" value="LD18367P"/>
    <property type="match status" value="1"/>
</dbReference>
<organism evidence="3 4">
    <name type="scientific">Albidovulum sediminis</name>
    <dbReference type="NCBI Taxonomy" id="3066345"/>
    <lineage>
        <taxon>Bacteria</taxon>
        <taxon>Pseudomonadati</taxon>
        <taxon>Pseudomonadota</taxon>
        <taxon>Alphaproteobacteria</taxon>
        <taxon>Rhodobacterales</taxon>
        <taxon>Paracoccaceae</taxon>
        <taxon>Albidovulum</taxon>
    </lineage>
</organism>
<accession>A0ABT2NP60</accession>